<evidence type="ECO:0000313" key="7">
    <source>
        <dbReference type="Proteomes" id="UP000028002"/>
    </source>
</evidence>
<dbReference type="SUPFAM" id="SSF50249">
    <property type="entry name" value="Nucleic acid-binding proteins"/>
    <property type="match status" value="2"/>
</dbReference>
<dbReference type="GO" id="GO:0043043">
    <property type="term" value="P:peptide biosynthetic process"/>
    <property type="evidence" value="ECO:0007669"/>
    <property type="project" value="InterPro"/>
</dbReference>
<dbReference type="FunFam" id="2.40.50.140:FF:000004">
    <property type="entry name" value="Elongation factor P"/>
    <property type="match status" value="1"/>
</dbReference>
<accession>A0A081RXM1</accession>
<dbReference type="InterPro" id="IPR013185">
    <property type="entry name" value="Transl_elong_KOW-like"/>
</dbReference>
<dbReference type="Gene3D" id="2.30.30.30">
    <property type="match status" value="1"/>
</dbReference>
<reference evidence="6 7" key="1">
    <citation type="submission" date="2014-03" db="EMBL/GenBank/DDBJ databases">
        <title>Draft Genome of Photorhabdus temperata Meg1.</title>
        <authorList>
            <person name="Hurst S.G.IV."/>
            <person name="Morris K."/>
            <person name="Thomas K."/>
            <person name="Tisa L.S."/>
        </authorList>
    </citation>
    <scope>NUCLEOTIDE SEQUENCE [LARGE SCALE GENOMIC DNA]</scope>
    <source>
        <strain evidence="6 7">Meg1</strain>
    </source>
</reference>
<dbReference type="EMBL" id="JGVH01000030">
    <property type="protein sequence ID" value="KER03424.1"/>
    <property type="molecule type" value="Genomic_DNA"/>
</dbReference>
<dbReference type="SUPFAM" id="SSF50104">
    <property type="entry name" value="Translation proteins SH3-like domain"/>
    <property type="match status" value="1"/>
</dbReference>
<dbReference type="PROSITE" id="PS01275">
    <property type="entry name" value="EFP"/>
    <property type="match status" value="1"/>
</dbReference>
<evidence type="ECO:0000259" key="5">
    <source>
        <dbReference type="SMART" id="SM01185"/>
    </source>
</evidence>
<comment type="caution">
    <text evidence="6">The sequence shown here is derived from an EMBL/GenBank/DDBJ whole genome shotgun (WGS) entry which is preliminary data.</text>
</comment>
<proteinExistence type="inferred from homology"/>
<dbReference type="SMART" id="SM00841">
    <property type="entry name" value="Elong-fact-P_C"/>
    <property type="match status" value="1"/>
</dbReference>
<protein>
    <recommendedName>
        <fullName evidence="2 3">Elongation factor P-like protein</fullName>
    </recommendedName>
</protein>
<dbReference type="InterPro" id="IPR012340">
    <property type="entry name" value="NA-bd_OB-fold"/>
</dbReference>
<dbReference type="NCBIfam" id="TIGR02178">
    <property type="entry name" value="yeiP"/>
    <property type="match status" value="1"/>
</dbReference>
<dbReference type="InterPro" id="IPR015365">
    <property type="entry name" value="Elong-fact-P_C"/>
</dbReference>
<dbReference type="InterPro" id="IPR011897">
    <property type="entry name" value="Transl_elong_p-like_YeiP"/>
</dbReference>
<dbReference type="RefSeq" id="WP_023045335.1">
    <property type="nucleotide sequence ID" value="NZ_CAWLUD010000030.1"/>
</dbReference>
<keyword evidence="6" id="KW-0648">Protein biosynthesis</keyword>
<dbReference type="HAMAP" id="MF_00646">
    <property type="entry name" value="EFP"/>
    <property type="match status" value="1"/>
</dbReference>
<gene>
    <name evidence="6" type="ORF">MEG1DRAFT_01900</name>
</gene>
<evidence type="ECO:0000256" key="1">
    <source>
        <dbReference type="ARBA" id="ARBA00009479"/>
    </source>
</evidence>
<dbReference type="NCBIfam" id="NF003392">
    <property type="entry name" value="PRK04542.1"/>
    <property type="match status" value="1"/>
</dbReference>
<dbReference type="GO" id="GO:0005829">
    <property type="term" value="C:cytosol"/>
    <property type="evidence" value="ECO:0007669"/>
    <property type="project" value="UniProtKB-ARBA"/>
</dbReference>
<feature type="domain" description="Translation elongation factor P/YeiP central" evidence="5">
    <location>
        <begin position="69"/>
        <end position="125"/>
    </location>
</feature>
<dbReference type="PIRSF" id="PIRSF005901">
    <property type="entry name" value="EF-P"/>
    <property type="match status" value="1"/>
</dbReference>
<dbReference type="Proteomes" id="UP000028002">
    <property type="component" value="Unassembled WGS sequence"/>
</dbReference>
<dbReference type="Pfam" id="PF01132">
    <property type="entry name" value="EFP"/>
    <property type="match status" value="1"/>
</dbReference>
<feature type="domain" description="Elongation factor P C-terminal" evidence="4">
    <location>
        <begin position="133"/>
        <end position="188"/>
    </location>
</feature>
<name>A0A081RXM1_PHOTE</name>
<dbReference type="CDD" id="cd04470">
    <property type="entry name" value="S1_EF-P_repeat_1"/>
    <property type="match status" value="1"/>
</dbReference>
<dbReference type="PANTHER" id="PTHR30053">
    <property type="entry name" value="ELONGATION FACTOR P"/>
    <property type="match status" value="1"/>
</dbReference>
<dbReference type="FunFam" id="2.40.50.140:FF:000053">
    <property type="entry name" value="Elongation factor P-like protein"/>
    <property type="match status" value="1"/>
</dbReference>
<dbReference type="Gene3D" id="2.40.50.140">
    <property type="entry name" value="Nucleic acid-binding proteins"/>
    <property type="match status" value="2"/>
</dbReference>
<comment type="similarity">
    <text evidence="1 3">Belongs to the elongation factor P family.</text>
</comment>
<dbReference type="GO" id="GO:0003746">
    <property type="term" value="F:translation elongation factor activity"/>
    <property type="evidence" value="ECO:0007669"/>
    <property type="project" value="UniProtKB-UniRule"/>
</dbReference>
<organism evidence="6 7">
    <name type="scientific">Photorhabdus temperata subsp. temperata Meg1</name>
    <dbReference type="NCBI Taxonomy" id="1393735"/>
    <lineage>
        <taxon>Bacteria</taxon>
        <taxon>Pseudomonadati</taxon>
        <taxon>Pseudomonadota</taxon>
        <taxon>Gammaproteobacteria</taxon>
        <taxon>Enterobacterales</taxon>
        <taxon>Morganellaceae</taxon>
        <taxon>Photorhabdus</taxon>
    </lineage>
</organism>
<dbReference type="Pfam" id="PF09285">
    <property type="entry name" value="Elong-fact-P_C"/>
    <property type="match status" value="1"/>
</dbReference>
<dbReference type="InterPro" id="IPR020599">
    <property type="entry name" value="Transl_elong_fac_P/YeiP"/>
</dbReference>
<dbReference type="PANTHER" id="PTHR30053:SF14">
    <property type="entry name" value="TRANSLATION ELONGATION FACTOR KOW-LIKE DOMAIN-CONTAINING PROTEIN"/>
    <property type="match status" value="1"/>
</dbReference>
<evidence type="ECO:0000256" key="3">
    <source>
        <dbReference type="HAMAP-Rule" id="MF_00646"/>
    </source>
</evidence>
<dbReference type="Pfam" id="PF08207">
    <property type="entry name" value="EFP_N"/>
    <property type="match status" value="1"/>
</dbReference>
<dbReference type="InterPro" id="IPR001059">
    <property type="entry name" value="Transl_elong_P/YeiP_cen"/>
</dbReference>
<evidence type="ECO:0000256" key="2">
    <source>
        <dbReference type="ARBA" id="ARBA00068892"/>
    </source>
</evidence>
<dbReference type="CDD" id="cd05794">
    <property type="entry name" value="S1_EF-P_repeat_2"/>
    <property type="match status" value="1"/>
</dbReference>
<dbReference type="AlphaFoldDB" id="A0A081RXM1"/>
<evidence type="ECO:0000259" key="4">
    <source>
        <dbReference type="SMART" id="SM00841"/>
    </source>
</evidence>
<dbReference type="InterPro" id="IPR013852">
    <property type="entry name" value="Transl_elong_P/YeiP_CS"/>
</dbReference>
<dbReference type="FunFam" id="2.30.30.30:FF:000011">
    <property type="entry name" value="Elongation factor P-like protein"/>
    <property type="match status" value="1"/>
</dbReference>
<dbReference type="InterPro" id="IPR014722">
    <property type="entry name" value="Rib_uL2_dom2"/>
</dbReference>
<keyword evidence="6" id="KW-0251">Elongation factor</keyword>
<dbReference type="NCBIfam" id="NF001810">
    <property type="entry name" value="PRK00529.1"/>
    <property type="match status" value="1"/>
</dbReference>
<sequence length="190" mass="21352">MAKANEIKRGIAVSYNGKLLLVKDIDIQAPSARGASTLYKMRFTDIRTGQKVEERFKGDDIIDTISLTRRSVNFSYIDGDEYVFMDDEDFTPYHFKKEQIEEELLFIPEGGLPGMQVLTIEGQVIALELPQTVDMAIEETTPGIKGASASARTKPARMSTGLIVQVPEYISNGEKIRIHIAERRYMGRCD</sequence>
<dbReference type="PATRIC" id="fig|1393735.3.peg.1952"/>
<dbReference type="InterPro" id="IPR008991">
    <property type="entry name" value="Translation_prot_SH3-like_sf"/>
</dbReference>
<evidence type="ECO:0000313" key="6">
    <source>
        <dbReference type="EMBL" id="KER03424.1"/>
    </source>
</evidence>
<dbReference type="SMART" id="SM01185">
    <property type="entry name" value="EFP"/>
    <property type="match status" value="1"/>
</dbReference>